<dbReference type="SMART" id="SM00320">
    <property type="entry name" value="WD40"/>
    <property type="match status" value="4"/>
</dbReference>
<dbReference type="RefSeq" id="XP_020894752.1">
    <property type="nucleotide sequence ID" value="XM_021039093.2"/>
</dbReference>
<dbReference type="OrthoDB" id="1357022at2759"/>
<evidence type="ECO:0000256" key="3">
    <source>
        <dbReference type="PROSITE-ProRule" id="PRU00221"/>
    </source>
</evidence>
<organism evidence="4 5">
    <name type="scientific">Exaiptasia diaphana</name>
    <name type="common">Tropical sea anemone</name>
    <name type="synonym">Aiptasia pulchella</name>
    <dbReference type="NCBI Taxonomy" id="2652724"/>
    <lineage>
        <taxon>Eukaryota</taxon>
        <taxon>Metazoa</taxon>
        <taxon>Cnidaria</taxon>
        <taxon>Anthozoa</taxon>
        <taxon>Hexacorallia</taxon>
        <taxon>Actiniaria</taxon>
        <taxon>Aiptasiidae</taxon>
        <taxon>Exaiptasia</taxon>
    </lineage>
</organism>
<evidence type="ECO:0000313" key="4">
    <source>
        <dbReference type="EnsemblMetazoa" id="XP_020894752.1"/>
    </source>
</evidence>
<sequence>MFSLKPSYGFIFSLDGHTDKIKHCRFFDEDRKVVTASLDGTLKVWEAQTGTLDYTCCHSSKDYLLTCDVSADCTKLVSASVDCFAKVWDASNGDLLHSLGPHNDVVRSVSISRDSNYLCTGCDDGSVRVWDIHSGVALSETPKQNGWITDCHFSADGKTIVSVSDNVHWWSSECVLKQVFFIKGGFAKDICYSDDFKTFVMVDDTSSLFILRRI</sequence>
<dbReference type="EnsemblMetazoa" id="XM_021039093.2">
    <property type="protein sequence ID" value="XP_020894752.1"/>
    <property type="gene ID" value="LOC110233769"/>
</dbReference>
<dbReference type="AlphaFoldDB" id="A0A913WVG1"/>
<dbReference type="Pfam" id="PF00400">
    <property type="entry name" value="WD40"/>
    <property type="match status" value="4"/>
</dbReference>
<dbReference type="InterPro" id="IPR019775">
    <property type="entry name" value="WD40_repeat_CS"/>
</dbReference>
<dbReference type="SUPFAM" id="SSF50978">
    <property type="entry name" value="WD40 repeat-like"/>
    <property type="match status" value="1"/>
</dbReference>
<reference evidence="4" key="1">
    <citation type="submission" date="2022-11" db="UniProtKB">
        <authorList>
            <consortium name="EnsemblMetazoa"/>
        </authorList>
    </citation>
    <scope>IDENTIFICATION</scope>
</reference>
<dbReference type="InterPro" id="IPR020472">
    <property type="entry name" value="WD40_PAC1"/>
</dbReference>
<dbReference type="PANTHER" id="PTHR19848">
    <property type="entry name" value="WD40 REPEAT PROTEIN"/>
    <property type="match status" value="1"/>
</dbReference>
<evidence type="ECO:0000256" key="1">
    <source>
        <dbReference type="ARBA" id="ARBA00022574"/>
    </source>
</evidence>
<evidence type="ECO:0000313" key="5">
    <source>
        <dbReference type="Proteomes" id="UP000887567"/>
    </source>
</evidence>
<evidence type="ECO:0000256" key="2">
    <source>
        <dbReference type="ARBA" id="ARBA00022737"/>
    </source>
</evidence>
<dbReference type="PROSITE" id="PS00678">
    <property type="entry name" value="WD_REPEATS_1"/>
    <property type="match status" value="2"/>
</dbReference>
<protein>
    <submittedName>
        <fullName evidence="4">Uncharacterized protein</fullName>
    </submittedName>
</protein>
<dbReference type="PROSITE" id="PS50294">
    <property type="entry name" value="WD_REPEATS_REGION"/>
    <property type="match status" value="2"/>
</dbReference>
<keyword evidence="2" id="KW-0677">Repeat</keyword>
<keyword evidence="5" id="KW-1185">Reference proteome</keyword>
<dbReference type="InterPro" id="IPR001680">
    <property type="entry name" value="WD40_rpt"/>
</dbReference>
<dbReference type="KEGG" id="epa:110233769"/>
<feature type="repeat" description="WD" evidence="3">
    <location>
        <begin position="14"/>
        <end position="55"/>
    </location>
</feature>
<dbReference type="PRINTS" id="PR00320">
    <property type="entry name" value="GPROTEINBRPT"/>
</dbReference>
<keyword evidence="1 3" id="KW-0853">WD repeat</keyword>
<proteinExistence type="predicted"/>
<dbReference type="Gene3D" id="2.130.10.10">
    <property type="entry name" value="YVTN repeat-like/Quinoprotein amine dehydrogenase"/>
    <property type="match status" value="1"/>
</dbReference>
<dbReference type="GeneID" id="110233769"/>
<dbReference type="PROSITE" id="PS50082">
    <property type="entry name" value="WD_REPEATS_2"/>
    <property type="match status" value="2"/>
</dbReference>
<dbReference type="InterPro" id="IPR036322">
    <property type="entry name" value="WD40_repeat_dom_sf"/>
</dbReference>
<feature type="repeat" description="WD" evidence="3">
    <location>
        <begin position="99"/>
        <end position="140"/>
    </location>
</feature>
<dbReference type="InterPro" id="IPR015943">
    <property type="entry name" value="WD40/YVTN_repeat-like_dom_sf"/>
</dbReference>
<name>A0A913WVG1_EXADI</name>
<dbReference type="PANTHER" id="PTHR19848:SF8">
    <property type="entry name" value="F-BOX AND WD REPEAT DOMAIN CONTAINING 7"/>
    <property type="match status" value="1"/>
</dbReference>
<accession>A0A913WVG1</accession>
<dbReference type="Proteomes" id="UP000887567">
    <property type="component" value="Unplaced"/>
</dbReference>